<keyword evidence="3" id="KW-0862">Zinc</keyword>
<dbReference type="EMBL" id="JBJKBG010000003">
    <property type="protein sequence ID" value="KAL3746698.1"/>
    <property type="molecule type" value="Genomic_DNA"/>
</dbReference>
<sequence>MLMKRTVSVQKEAGPMAKSDSNLRSGLQSALRRQNRRRKSLSSIPGLYAGLNPKGLADVDSVRSPTSPLDFMLFPYLSNPMRSPRSPCAGQRKSWDCSKVGLSIIDSLNDKGNSSGGALRSFHTGNIIFGPKIRVKNHNIETSISSIESPKSLPKDYTFSRYARAKSPLHSSSTGVVFEIADGPEEPDPLGKIRSSSLDSCTIMSYRPRLSRESPKLSKVSCTSPTSIPPPSVDPGRGFTDSLSASEIENSEDYTCVISHGPDSKTTHIYGDCILKCHPSELSNFVEETEEDTVLPRVKSSESPALYSHDDFLSFCCKCKKPLPEGEDIYIYRGEKAFCSVECRSEVVLSDEIEEAVEDYDKSPKSKSGDKLFQSGSFLPS</sequence>
<feature type="zinc finger region" description="FLZ-type" evidence="4">
    <location>
        <begin position="311"/>
        <end position="355"/>
    </location>
</feature>
<organism evidence="7 8">
    <name type="scientific">Eucalyptus globulus</name>
    <name type="common">Tasmanian blue gum</name>
    <dbReference type="NCBI Taxonomy" id="34317"/>
    <lineage>
        <taxon>Eukaryota</taxon>
        <taxon>Viridiplantae</taxon>
        <taxon>Streptophyta</taxon>
        <taxon>Embryophyta</taxon>
        <taxon>Tracheophyta</taxon>
        <taxon>Spermatophyta</taxon>
        <taxon>Magnoliopsida</taxon>
        <taxon>eudicotyledons</taxon>
        <taxon>Gunneridae</taxon>
        <taxon>Pentapetalae</taxon>
        <taxon>rosids</taxon>
        <taxon>malvids</taxon>
        <taxon>Myrtales</taxon>
        <taxon>Myrtaceae</taxon>
        <taxon>Myrtoideae</taxon>
        <taxon>Eucalypteae</taxon>
        <taxon>Eucalyptus</taxon>
    </lineage>
</organism>
<evidence type="ECO:0000256" key="1">
    <source>
        <dbReference type="ARBA" id="ARBA00009374"/>
    </source>
</evidence>
<proteinExistence type="inferred from homology"/>
<accession>A0ABD3L534</accession>
<dbReference type="InterPro" id="IPR044585">
    <property type="entry name" value="FLZ10/11"/>
</dbReference>
<dbReference type="EMBL" id="JBJKBG010000003">
    <property type="protein sequence ID" value="KAL3746700.1"/>
    <property type="molecule type" value="Genomic_DNA"/>
</dbReference>
<feature type="region of interest" description="Disordered" evidence="5">
    <location>
        <begin position="1"/>
        <end position="39"/>
    </location>
</feature>
<evidence type="ECO:0000313" key="7">
    <source>
        <dbReference type="EMBL" id="KAL3746698.1"/>
    </source>
</evidence>
<dbReference type="InterPro" id="IPR007650">
    <property type="entry name" value="Zf-FLZ_dom"/>
</dbReference>
<protein>
    <recommendedName>
        <fullName evidence="6">FLZ-type domain-containing protein</fullName>
    </recommendedName>
</protein>
<evidence type="ECO:0000256" key="3">
    <source>
        <dbReference type="ARBA" id="ARBA00022771"/>
    </source>
</evidence>
<feature type="compositionally biased region" description="Basic and acidic residues" evidence="5">
    <location>
        <begin position="359"/>
        <end position="370"/>
    </location>
</feature>
<dbReference type="EMBL" id="JBJKBG010000003">
    <property type="protein sequence ID" value="KAL3746696.1"/>
    <property type="molecule type" value="Genomic_DNA"/>
</dbReference>
<dbReference type="PANTHER" id="PTHR46868">
    <property type="entry name" value="FCS-LIKE ZINC FINGER 11"/>
    <property type="match status" value="1"/>
</dbReference>
<keyword evidence="3" id="KW-0863">Zinc-finger</keyword>
<dbReference type="EMBL" id="JBJKBG010000003">
    <property type="protein sequence ID" value="KAL3746697.1"/>
    <property type="molecule type" value="Genomic_DNA"/>
</dbReference>
<feature type="domain" description="FLZ-type" evidence="6">
    <location>
        <begin position="311"/>
        <end position="355"/>
    </location>
</feature>
<comment type="caution">
    <text evidence="7">The sequence shown here is derived from an EMBL/GenBank/DDBJ whole genome shotgun (WGS) entry which is preliminary data.</text>
</comment>
<dbReference type="GO" id="GO:0008270">
    <property type="term" value="F:zinc ion binding"/>
    <property type="evidence" value="ECO:0007669"/>
    <property type="project" value="UniProtKB-KW"/>
</dbReference>
<evidence type="ECO:0000256" key="4">
    <source>
        <dbReference type="PROSITE-ProRule" id="PRU01131"/>
    </source>
</evidence>
<feature type="region of interest" description="Disordered" evidence="5">
    <location>
        <begin position="215"/>
        <end position="238"/>
    </location>
</feature>
<evidence type="ECO:0000256" key="5">
    <source>
        <dbReference type="SAM" id="MobiDB-lite"/>
    </source>
</evidence>
<reference evidence="7 8" key="1">
    <citation type="submission" date="2024-11" db="EMBL/GenBank/DDBJ databases">
        <title>Chromosome-level genome assembly of Eucalyptus globulus Labill. provides insights into its genome evolution.</title>
        <authorList>
            <person name="Li X."/>
        </authorList>
    </citation>
    <scope>NUCLEOTIDE SEQUENCE [LARGE SCALE GENOMIC DNA]</scope>
    <source>
        <strain evidence="7">CL2024</strain>
        <tissue evidence="7">Fresh tender leaves</tissue>
    </source>
</reference>
<name>A0ABD3L534_EUCGL</name>
<dbReference type="PROSITE" id="PS51795">
    <property type="entry name" value="ZF_FLZ"/>
    <property type="match status" value="1"/>
</dbReference>
<evidence type="ECO:0000313" key="8">
    <source>
        <dbReference type="Proteomes" id="UP001634007"/>
    </source>
</evidence>
<dbReference type="EMBL" id="JBJKBG010000003">
    <property type="protein sequence ID" value="KAL3746699.1"/>
    <property type="molecule type" value="Genomic_DNA"/>
</dbReference>
<evidence type="ECO:0000259" key="6">
    <source>
        <dbReference type="PROSITE" id="PS51795"/>
    </source>
</evidence>
<keyword evidence="8" id="KW-1185">Reference proteome</keyword>
<dbReference type="Pfam" id="PF04570">
    <property type="entry name" value="zf-FLZ"/>
    <property type="match status" value="1"/>
</dbReference>
<feature type="region of interest" description="Disordered" evidence="5">
    <location>
        <begin position="359"/>
        <end position="381"/>
    </location>
</feature>
<dbReference type="AlphaFoldDB" id="A0ABD3L534"/>
<feature type="compositionally biased region" description="Polar residues" evidence="5">
    <location>
        <begin position="19"/>
        <end position="32"/>
    </location>
</feature>
<gene>
    <name evidence="7" type="ORF">ACJRO7_015618</name>
</gene>
<evidence type="ECO:0000256" key="2">
    <source>
        <dbReference type="ARBA" id="ARBA00022723"/>
    </source>
</evidence>
<comment type="similarity">
    <text evidence="1">Belongs to the FLZ family.</text>
</comment>
<dbReference type="PANTHER" id="PTHR46868:SF3">
    <property type="entry name" value="FCS-LIKE ZINC FINGER 11"/>
    <property type="match status" value="1"/>
</dbReference>
<dbReference type="Proteomes" id="UP001634007">
    <property type="component" value="Unassembled WGS sequence"/>
</dbReference>
<keyword evidence="2" id="KW-0479">Metal-binding</keyword>